<dbReference type="InterPro" id="IPR036291">
    <property type="entry name" value="NAD(P)-bd_dom_sf"/>
</dbReference>
<dbReference type="Gene3D" id="3.90.180.10">
    <property type="entry name" value="Medium-chain alcohol dehydrogenases, catalytic domain"/>
    <property type="match status" value="1"/>
</dbReference>
<dbReference type="Pfam" id="PF08240">
    <property type="entry name" value="ADH_N"/>
    <property type="match status" value="1"/>
</dbReference>
<dbReference type="InterPro" id="IPR020843">
    <property type="entry name" value="ER"/>
</dbReference>
<evidence type="ECO:0000256" key="1">
    <source>
        <dbReference type="ARBA" id="ARBA00022857"/>
    </source>
</evidence>
<dbReference type="KEGG" id="ble:BleG1_0654"/>
<protein>
    <submittedName>
        <fullName evidence="4">Alcohol dehydrogenase</fullName>
    </submittedName>
</protein>
<name>A0A060LSZ5_9BACI</name>
<dbReference type="eggNOG" id="COG0604">
    <property type="taxonomic scope" value="Bacteria"/>
</dbReference>
<dbReference type="RefSeq" id="WP_038477097.1">
    <property type="nucleotide sequence ID" value="NZ_CP003923.1"/>
</dbReference>
<keyword evidence="1" id="KW-0521">NADP</keyword>
<dbReference type="Pfam" id="PF00107">
    <property type="entry name" value="ADH_zinc_N"/>
    <property type="match status" value="1"/>
</dbReference>
<dbReference type="InterPro" id="IPR013149">
    <property type="entry name" value="ADH-like_C"/>
</dbReference>
<organism evidence="4 5">
    <name type="scientific">Shouchella lehensis G1</name>
    <dbReference type="NCBI Taxonomy" id="1246626"/>
    <lineage>
        <taxon>Bacteria</taxon>
        <taxon>Bacillati</taxon>
        <taxon>Bacillota</taxon>
        <taxon>Bacilli</taxon>
        <taxon>Bacillales</taxon>
        <taxon>Bacillaceae</taxon>
        <taxon>Shouchella</taxon>
    </lineage>
</organism>
<dbReference type="InterPro" id="IPR013154">
    <property type="entry name" value="ADH-like_N"/>
</dbReference>
<dbReference type="STRING" id="1246626.BleG1_0654"/>
<dbReference type="Proteomes" id="UP000027142">
    <property type="component" value="Chromosome"/>
</dbReference>
<dbReference type="SUPFAM" id="SSF51735">
    <property type="entry name" value="NAD(P)-binding Rossmann-fold domains"/>
    <property type="match status" value="1"/>
</dbReference>
<gene>
    <name evidence="4" type="ORF">BleG1_0654</name>
</gene>
<sequence>MNGRRIIYRQFGSPASVLSVEESPSRALKKDDVLVKMTMMPINPSDLIPIRGAYAHRISLPAVPGYEGVGIVEEVGSNVSSTLIGKRVLPLRGEGTWQDVVQTKAAHVVTIPSTLNDRTAAQLYINPLTAFVLCTDILNLRPRDVVVMNAASSALGKLIAQMSKLRGFSFIAVVRNDVYKEELLQLGATTVVNDGDESVYDEVLAYTAGAGATVAIDSIGGEAGNRLGACVQRNGVFLAVGLLSGQQVNWQGLSSRLQTTLFHLRQWNKTVTDTHWHQAFNTLISHVSEGILTISNDGTAYELANVQQAVKQAEQASNFNGKVFLLGQK</sequence>
<dbReference type="EMBL" id="CP003923">
    <property type="protein sequence ID" value="AIC93262.1"/>
    <property type="molecule type" value="Genomic_DNA"/>
</dbReference>
<dbReference type="SUPFAM" id="SSF50129">
    <property type="entry name" value="GroES-like"/>
    <property type="match status" value="1"/>
</dbReference>
<keyword evidence="5" id="KW-1185">Reference proteome</keyword>
<feature type="domain" description="Enoyl reductase (ER)" evidence="3">
    <location>
        <begin position="12"/>
        <end position="325"/>
    </location>
</feature>
<evidence type="ECO:0000313" key="4">
    <source>
        <dbReference type="EMBL" id="AIC93262.1"/>
    </source>
</evidence>
<accession>A0A060LSZ5</accession>
<dbReference type="HOGENOM" id="CLU_026673_3_1_9"/>
<proteinExistence type="predicted"/>
<evidence type="ECO:0000259" key="3">
    <source>
        <dbReference type="SMART" id="SM00829"/>
    </source>
</evidence>
<evidence type="ECO:0000313" key="5">
    <source>
        <dbReference type="Proteomes" id="UP000027142"/>
    </source>
</evidence>
<dbReference type="PANTHER" id="PTHR48106:SF2">
    <property type="entry name" value="ZN2+-BINDING DEHYDROGENASE"/>
    <property type="match status" value="1"/>
</dbReference>
<dbReference type="InterPro" id="IPR011032">
    <property type="entry name" value="GroES-like_sf"/>
</dbReference>
<dbReference type="PATRIC" id="fig|1246626.3.peg.650"/>
<dbReference type="SMART" id="SM00829">
    <property type="entry name" value="PKS_ER"/>
    <property type="match status" value="1"/>
</dbReference>
<keyword evidence="2" id="KW-0560">Oxidoreductase</keyword>
<reference evidence="4 5" key="1">
    <citation type="journal article" date="2014" name="Gene">
        <title>A comparative genomic analysis of the alkalitolerant soil bacterium Bacillus lehensis G1.</title>
        <authorList>
            <person name="Noor Y.M."/>
            <person name="Samsulrizal N.H."/>
            <person name="Jema'on N.A."/>
            <person name="Low K.O."/>
            <person name="Ramli A.N."/>
            <person name="Alias N.I."/>
            <person name="Damis S.I."/>
            <person name="Fuzi S.F."/>
            <person name="Isa M.N."/>
            <person name="Murad A.M."/>
            <person name="Raih M.F."/>
            <person name="Bakar F.D."/>
            <person name="Najimudin N."/>
            <person name="Mahadi N.M."/>
            <person name="Illias R.M."/>
        </authorList>
    </citation>
    <scope>NUCLEOTIDE SEQUENCE [LARGE SCALE GENOMIC DNA]</scope>
    <source>
        <strain evidence="4 5">G1</strain>
    </source>
</reference>
<evidence type="ECO:0000256" key="2">
    <source>
        <dbReference type="ARBA" id="ARBA00023002"/>
    </source>
</evidence>
<dbReference type="Gene3D" id="3.40.50.720">
    <property type="entry name" value="NAD(P)-binding Rossmann-like Domain"/>
    <property type="match status" value="1"/>
</dbReference>
<dbReference type="GO" id="GO:0016651">
    <property type="term" value="F:oxidoreductase activity, acting on NAD(P)H"/>
    <property type="evidence" value="ECO:0007669"/>
    <property type="project" value="TreeGrafter"/>
</dbReference>
<dbReference type="AlphaFoldDB" id="A0A060LSZ5"/>
<dbReference type="GO" id="GO:0070402">
    <property type="term" value="F:NADPH binding"/>
    <property type="evidence" value="ECO:0007669"/>
    <property type="project" value="TreeGrafter"/>
</dbReference>
<dbReference type="PANTHER" id="PTHR48106">
    <property type="entry name" value="QUINONE OXIDOREDUCTASE PIG3-RELATED"/>
    <property type="match status" value="1"/>
</dbReference>
<dbReference type="CDD" id="cd05282">
    <property type="entry name" value="ETR_like"/>
    <property type="match status" value="1"/>
</dbReference>
<dbReference type="OrthoDB" id="9787435at2"/>